<dbReference type="EMBL" id="JAGQFT010000010">
    <property type="protein sequence ID" value="MBR0561462.1"/>
    <property type="molecule type" value="Genomic_DNA"/>
</dbReference>
<organism evidence="1">
    <name type="scientific">Coralloluteibacterium stylophorae</name>
    <dbReference type="NCBI Taxonomy" id="1776034"/>
    <lineage>
        <taxon>Bacteria</taxon>
        <taxon>Pseudomonadati</taxon>
        <taxon>Pseudomonadota</taxon>
        <taxon>Gammaproteobacteria</taxon>
        <taxon>Lysobacterales</taxon>
        <taxon>Lysobacteraceae</taxon>
        <taxon>Coralloluteibacterium</taxon>
    </lineage>
</organism>
<name>A0A8J7VR07_9GAMM</name>
<dbReference type="InterPro" id="IPR036614">
    <property type="entry name" value="RusA-like_sf"/>
</dbReference>
<evidence type="ECO:0000313" key="3">
    <source>
        <dbReference type="Proteomes" id="UP000675747"/>
    </source>
</evidence>
<proteinExistence type="predicted"/>
<dbReference type="Gene3D" id="3.30.1330.70">
    <property type="entry name" value="Holliday junction resolvase RusA"/>
    <property type="match status" value="1"/>
</dbReference>
<dbReference type="Proteomes" id="UP000675747">
    <property type="component" value="Unassembled WGS sequence"/>
</dbReference>
<comment type="caution">
    <text evidence="1">The sequence shown here is derived from an EMBL/GenBank/DDBJ whole genome shotgun (WGS) entry which is preliminary data.</text>
</comment>
<dbReference type="GO" id="GO:0006310">
    <property type="term" value="P:DNA recombination"/>
    <property type="evidence" value="ECO:0007669"/>
    <property type="project" value="InterPro"/>
</dbReference>
<accession>A0A8J7VR07</accession>
<dbReference type="EMBL" id="JAGQFT020000006">
    <property type="protein sequence ID" value="MBS7457673.1"/>
    <property type="molecule type" value="Genomic_DNA"/>
</dbReference>
<dbReference type="GO" id="GO:0016787">
    <property type="term" value="F:hydrolase activity"/>
    <property type="evidence" value="ECO:0007669"/>
    <property type="project" value="UniProtKB-KW"/>
</dbReference>
<dbReference type="GO" id="GO:0006281">
    <property type="term" value="P:DNA repair"/>
    <property type="evidence" value="ECO:0007669"/>
    <property type="project" value="InterPro"/>
</dbReference>
<dbReference type="GO" id="GO:0000287">
    <property type="term" value="F:magnesium ion binding"/>
    <property type="evidence" value="ECO:0007669"/>
    <property type="project" value="InterPro"/>
</dbReference>
<gene>
    <name evidence="2" type="ORF">KB893_011090</name>
    <name evidence="1" type="ORF">KB893_02835</name>
</gene>
<dbReference type="RefSeq" id="WP_211925429.1">
    <property type="nucleotide sequence ID" value="NZ_JAGQFT020000006.1"/>
</dbReference>
<protein>
    <submittedName>
        <fullName evidence="1">RusA family crossover junction endodeoxyribonuclease</fullName>
        <ecNumber evidence="1">3.1.22.4</ecNumber>
    </submittedName>
</protein>
<sequence length="146" mass="15939">MTRTSDPLARLIEAARGATLVASLDFPFEPAPASRPRVSKWGTYFSGAYKTWRETAAAHLAPGATGLEADEPLLVVHESICKRPKTTKKKWPKGDVDNHVKGPLDAITKATGWWTDDDQIVLLLTAKRFAAPGEEPHTAVSIYRCG</sequence>
<keyword evidence="3" id="KW-1185">Reference proteome</keyword>
<evidence type="ECO:0000313" key="2">
    <source>
        <dbReference type="EMBL" id="MBS7457673.1"/>
    </source>
</evidence>
<dbReference type="SUPFAM" id="SSF103084">
    <property type="entry name" value="Holliday junction resolvase RusA"/>
    <property type="match status" value="1"/>
</dbReference>
<keyword evidence="1" id="KW-0378">Hydrolase</keyword>
<dbReference type="AlphaFoldDB" id="A0A8J7VR07"/>
<dbReference type="EC" id="3.1.22.4" evidence="1"/>
<evidence type="ECO:0000313" key="1">
    <source>
        <dbReference type="EMBL" id="MBR0561462.1"/>
    </source>
</evidence>
<dbReference type="InterPro" id="IPR008822">
    <property type="entry name" value="Endonuclease_RusA-like"/>
</dbReference>
<dbReference type="Pfam" id="PF05866">
    <property type="entry name" value="RusA"/>
    <property type="match status" value="1"/>
</dbReference>
<reference evidence="1" key="2">
    <citation type="submission" date="2021-04" db="EMBL/GenBank/DDBJ databases">
        <authorList>
            <person name="Karlyshev A.V."/>
        </authorList>
    </citation>
    <scope>NUCLEOTIDE SEQUENCE</scope>
    <source>
        <strain evidence="1">LMG 29479</strain>
    </source>
</reference>
<reference evidence="2 3" key="1">
    <citation type="journal article" date="2021" name="Microbiol. Resour. Announc.">
        <title>Draft Genome Sequence of Coralloluteibacterium stylophorae LMG 29479T.</title>
        <authorList>
            <person name="Karlyshev A.V."/>
            <person name="Kudryashova E.B."/>
            <person name="Ariskina E.V."/>
            <person name="Conroy A.P."/>
            <person name="Abidueva E.Y."/>
        </authorList>
    </citation>
    <scope>NUCLEOTIDE SEQUENCE [LARGE SCALE GENOMIC DNA]</scope>
    <source>
        <strain evidence="2 3">LMG 29479</strain>
    </source>
</reference>